<dbReference type="InterPro" id="IPR029069">
    <property type="entry name" value="HotDog_dom_sf"/>
</dbReference>
<evidence type="ECO:0000259" key="3">
    <source>
        <dbReference type="Pfam" id="PF03061"/>
    </source>
</evidence>
<dbReference type="SUPFAM" id="SSF54637">
    <property type="entry name" value="Thioesterase/thiol ester dehydrase-isomerase"/>
    <property type="match status" value="1"/>
</dbReference>
<evidence type="ECO:0000256" key="1">
    <source>
        <dbReference type="ARBA" id="ARBA00008324"/>
    </source>
</evidence>
<feature type="domain" description="Thioesterase" evidence="3">
    <location>
        <begin position="47"/>
        <end position="123"/>
    </location>
</feature>
<dbReference type="EC" id="3.1.2.28" evidence="4"/>
<dbReference type="Pfam" id="PF03061">
    <property type="entry name" value="4HBT"/>
    <property type="match status" value="1"/>
</dbReference>
<reference evidence="4" key="1">
    <citation type="submission" date="2020-02" db="EMBL/GenBank/DDBJ databases">
        <authorList>
            <person name="Meier V. D."/>
        </authorList>
    </citation>
    <scope>NUCLEOTIDE SEQUENCE</scope>
    <source>
        <strain evidence="4">AVDCRST_MAG28</strain>
    </source>
</reference>
<sequence length="136" mass="14959">MAERLDPESLQEKESLNRDLGIEYVELETERVVMTMPVDVRHHQPLGYLHGGASVVLAETVATVGAWLNCPPGKVAFGSEINASHLRPKRSGTLTAVGTPVQIGRTNQVWEVDIRDEDDKPVCVSRCRLAVVDAEE</sequence>
<dbReference type="InterPro" id="IPR006683">
    <property type="entry name" value="Thioestr_dom"/>
</dbReference>
<keyword evidence="2 4" id="KW-0378">Hydrolase</keyword>
<protein>
    <submittedName>
        <fullName evidence="4">1,4-dihydroxy-2-naphthoyl-CoA hydrolase in menaquinone biosynthesis</fullName>
        <ecNumber evidence="4">3.1.2.28</ecNumber>
    </submittedName>
</protein>
<evidence type="ECO:0000313" key="4">
    <source>
        <dbReference type="EMBL" id="CAA9459806.1"/>
    </source>
</evidence>
<dbReference type="Gene3D" id="3.10.129.10">
    <property type="entry name" value="Hotdog Thioesterase"/>
    <property type="match status" value="1"/>
</dbReference>
<dbReference type="AlphaFoldDB" id="A0A6J4R4F5"/>
<proteinExistence type="inferred from homology"/>
<dbReference type="InterPro" id="IPR003736">
    <property type="entry name" value="PAAI_dom"/>
</dbReference>
<dbReference type="PANTHER" id="PTHR43240">
    <property type="entry name" value="1,4-DIHYDROXY-2-NAPHTHOYL-COA THIOESTERASE 1"/>
    <property type="match status" value="1"/>
</dbReference>
<dbReference type="EMBL" id="CADCVE010000074">
    <property type="protein sequence ID" value="CAA9459806.1"/>
    <property type="molecule type" value="Genomic_DNA"/>
</dbReference>
<dbReference type="NCBIfam" id="TIGR00369">
    <property type="entry name" value="unchar_dom_1"/>
    <property type="match status" value="1"/>
</dbReference>
<dbReference type="GO" id="GO:0061522">
    <property type="term" value="F:1,4-dihydroxy-2-naphthoyl-CoA thioesterase activity"/>
    <property type="evidence" value="ECO:0007669"/>
    <property type="project" value="UniProtKB-EC"/>
</dbReference>
<gene>
    <name evidence="4" type="ORF">AVDCRST_MAG28-3062</name>
</gene>
<dbReference type="PANTHER" id="PTHR43240:SF5">
    <property type="entry name" value="1,4-DIHYDROXY-2-NAPHTHOYL-COA THIOESTERASE 1"/>
    <property type="match status" value="1"/>
</dbReference>
<name>A0A6J4R4F5_9ACTN</name>
<accession>A0A6J4R4F5</accession>
<evidence type="ECO:0000256" key="2">
    <source>
        <dbReference type="ARBA" id="ARBA00022801"/>
    </source>
</evidence>
<comment type="similarity">
    <text evidence="1">Belongs to the thioesterase PaaI family.</text>
</comment>
<dbReference type="GO" id="GO:0005829">
    <property type="term" value="C:cytosol"/>
    <property type="evidence" value="ECO:0007669"/>
    <property type="project" value="TreeGrafter"/>
</dbReference>
<organism evidence="4">
    <name type="scientific">uncultured Rubrobacteraceae bacterium</name>
    <dbReference type="NCBI Taxonomy" id="349277"/>
    <lineage>
        <taxon>Bacteria</taxon>
        <taxon>Bacillati</taxon>
        <taxon>Actinomycetota</taxon>
        <taxon>Rubrobacteria</taxon>
        <taxon>Rubrobacterales</taxon>
        <taxon>Rubrobacteraceae</taxon>
        <taxon>environmental samples</taxon>
    </lineage>
</organism>
<dbReference type="CDD" id="cd03443">
    <property type="entry name" value="PaaI_thioesterase"/>
    <property type="match status" value="1"/>
</dbReference>